<dbReference type="GO" id="GO:0005886">
    <property type="term" value="C:plasma membrane"/>
    <property type="evidence" value="ECO:0007669"/>
    <property type="project" value="UniProtKB-SubCell"/>
</dbReference>
<dbReference type="Proteomes" id="UP000287605">
    <property type="component" value="Unassembled WGS sequence"/>
</dbReference>
<evidence type="ECO:0000256" key="6">
    <source>
        <dbReference type="ARBA" id="ARBA00023196"/>
    </source>
</evidence>
<evidence type="ECO:0000313" key="9">
    <source>
        <dbReference type="EMBL" id="RSU12622.1"/>
    </source>
</evidence>
<comment type="similarity">
    <text evidence="8">Belongs to the ATPase delta chain family.</text>
</comment>
<dbReference type="GO" id="GO:0045259">
    <property type="term" value="C:proton-transporting ATP synthase complex"/>
    <property type="evidence" value="ECO:0007669"/>
    <property type="project" value="UniProtKB-KW"/>
</dbReference>
<dbReference type="Gene3D" id="1.10.520.20">
    <property type="entry name" value="N-terminal domain of the delta subunit of the F1F0-ATP synthase"/>
    <property type="match status" value="1"/>
</dbReference>
<protein>
    <recommendedName>
        <fullName evidence="8">ATP synthase subunit delta</fullName>
    </recommendedName>
    <alternativeName>
        <fullName evidence="8">ATP synthase F(1) sector subunit delta</fullName>
    </alternativeName>
    <alternativeName>
        <fullName evidence="8">F-type ATPase subunit delta</fullName>
        <shortName evidence="8">F-ATPase subunit delta</shortName>
    </alternativeName>
</protein>
<evidence type="ECO:0000256" key="8">
    <source>
        <dbReference type="HAMAP-Rule" id="MF_01416"/>
    </source>
</evidence>
<keyword evidence="8" id="KW-1003">Cell membrane</keyword>
<dbReference type="AlphaFoldDB" id="A0A430AX32"/>
<dbReference type="OrthoDB" id="9786633at2"/>
<dbReference type="PANTHER" id="PTHR11910">
    <property type="entry name" value="ATP SYNTHASE DELTA CHAIN"/>
    <property type="match status" value="1"/>
</dbReference>
<keyword evidence="10" id="KW-1185">Reference proteome</keyword>
<dbReference type="HAMAP" id="MF_01416">
    <property type="entry name" value="ATP_synth_delta_bact"/>
    <property type="match status" value="1"/>
</dbReference>
<evidence type="ECO:0000256" key="7">
    <source>
        <dbReference type="ARBA" id="ARBA00023310"/>
    </source>
</evidence>
<dbReference type="InterPro" id="IPR026015">
    <property type="entry name" value="ATP_synth_OSCP/delta_N_sf"/>
</dbReference>
<dbReference type="InterPro" id="IPR020781">
    <property type="entry name" value="ATPase_OSCP/d_CS"/>
</dbReference>
<name>A0A430AX32_9ENTE</name>
<dbReference type="SUPFAM" id="SSF47928">
    <property type="entry name" value="N-terminal domain of the delta subunit of the F1F0-ATP synthase"/>
    <property type="match status" value="1"/>
</dbReference>
<keyword evidence="3 8" id="KW-0375">Hydrogen ion transport</keyword>
<sequence length="180" mass="20571">MKTEALVAGRRYGKILYETAKKENNIESVHDEILVLREIFEDVPELGNILSDDRLEPFEKVDILHELDKEFGDTVSKFLHVIYEYGRMSEIPDIINEFEFFYYQDKGVLVADVTSAVALTEVQEEALAEKIRVMTNSEKVILRQSVDPDILGGIIVNANNRLLDSSVATKLKEMHRELLA</sequence>
<dbReference type="Pfam" id="PF00213">
    <property type="entry name" value="OSCP"/>
    <property type="match status" value="1"/>
</dbReference>
<evidence type="ECO:0000256" key="2">
    <source>
        <dbReference type="ARBA" id="ARBA00022448"/>
    </source>
</evidence>
<comment type="function">
    <text evidence="8">This protein is part of the stalk that links CF(0) to CF(1). It either transmits conformational changes from CF(0) to CF(1) or is implicated in proton conduction.</text>
</comment>
<keyword evidence="4 8" id="KW-0406">Ion transport</keyword>
<comment type="subcellular location">
    <subcellularLocation>
        <location evidence="8">Cell membrane</location>
        <topology evidence="8">Peripheral membrane protein</topology>
    </subcellularLocation>
    <subcellularLocation>
        <location evidence="1">Membrane</location>
    </subcellularLocation>
</comment>
<comment type="caution">
    <text evidence="9">The sequence shown here is derived from an EMBL/GenBank/DDBJ whole genome shotgun (WGS) entry which is preliminary data.</text>
</comment>
<dbReference type="PROSITE" id="PS00389">
    <property type="entry name" value="ATPASE_DELTA"/>
    <property type="match status" value="1"/>
</dbReference>
<keyword evidence="2 8" id="KW-0813">Transport</keyword>
<gene>
    <name evidence="8" type="primary">atpH</name>
    <name evidence="9" type="ORF">CBF29_05695</name>
</gene>
<reference evidence="9 10" key="1">
    <citation type="submission" date="2017-05" db="EMBL/GenBank/DDBJ databases">
        <title>Vagococcus spp. assemblies.</title>
        <authorList>
            <person name="Gulvik C.A."/>
        </authorList>
    </citation>
    <scope>NUCLEOTIDE SEQUENCE [LARGE SCALE GENOMIC DNA]</scope>
    <source>
        <strain evidence="9 10">CCUG 51432</strain>
    </source>
</reference>
<accession>A0A430AX32</accession>
<organism evidence="9 10">
    <name type="scientific">Vagococcus elongatus</name>
    <dbReference type="NCBI Taxonomy" id="180344"/>
    <lineage>
        <taxon>Bacteria</taxon>
        <taxon>Bacillati</taxon>
        <taxon>Bacillota</taxon>
        <taxon>Bacilli</taxon>
        <taxon>Lactobacillales</taxon>
        <taxon>Enterococcaceae</taxon>
        <taxon>Vagococcus</taxon>
    </lineage>
</organism>
<dbReference type="PRINTS" id="PR00125">
    <property type="entry name" value="ATPASEDELTA"/>
</dbReference>
<dbReference type="InterPro" id="IPR000711">
    <property type="entry name" value="ATPase_OSCP/dsu"/>
</dbReference>
<comment type="function">
    <text evidence="8">F(1)F(0) ATP synthase produces ATP from ADP in the presence of a proton or sodium gradient. F-type ATPases consist of two structural domains, F(1) containing the extramembraneous catalytic core and F(0) containing the membrane proton channel, linked together by a central stalk and a peripheral stalk. During catalysis, ATP synthesis in the catalytic domain of F(1) is coupled via a rotary mechanism of the central stalk subunits to proton translocation.</text>
</comment>
<keyword evidence="5 8" id="KW-0472">Membrane</keyword>
<evidence type="ECO:0000313" key="10">
    <source>
        <dbReference type="Proteomes" id="UP000287605"/>
    </source>
</evidence>
<dbReference type="RefSeq" id="WP_126808329.1">
    <property type="nucleotide sequence ID" value="NZ_NGKA01000007.1"/>
</dbReference>
<dbReference type="EMBL" id="NGKA01000007">
    <property type="protein sequence ID" value="RSU12622.1"/>
    <property type="molecule type" value="Genomic_DNA"/>
</dbReference>
<evidence type="ECO:0000256" key="4">
    <source>
        <dbReference type="ARBA" id="ARBA00023065"/>
    </source>
</evidence>
<keyword evidence="6 8" id="KW-0139">CF(1)</keyword>
<proteinExistence type="inferred from homology"/>
<evidence type="ECO:0000256" key="5">
    <source>
        <dbReference type="ARBA" id="ARBA00023136"/>
    </source>
</evidence>
<dbReference type="NCBIfam" id="TIGR01145">
    <property type="entry name" value="ATP_synt_delta"/>
    <property type="match status" value="1"/>
</dbReference>
<evidence type="ECO:0000256" key="3">
    <source>
        <dbReference type="ARBA" id="ARBA00022781"/>
    </source>
</evidence>
<dbReference type="GO" id="GO:0046933">
    <property type="term" value="F:proton-transporting ATP synthase activity, rotational mechanism"/>
    <property type="evidence" value="ECO:0007669"/>
    <property type="project" value="UniProtKB-UniRule"/>
</dbReference>
<evidence type="ECO:0000256" key="1">
    <source>
        <dbReference type="ARBA" id="ARBA00004370"/>
    </source>
</evidence>
<keyword evidence="7 8" id="KW-0066">ATP synthesis</keyword>